<dbReference type="AlphaFoldDB" id="A0A0C3EF40"/>
<dbReference type="Proteomes" id="UP000053989">
    <property type="component" value="Unassembled WGS sequence"/>
</dbReference>
<sequence>MSSDLHLLSCSPMRVVVLPPTHHHPHRIVSRRTTHITYIYKHPIIVVDSGSEKEMKTA</sequence>
<dbReference type="HOGENOM" id="CLU_2980384_0_0_1"/>
<evidence type="ECO:0000313" key="1">
    <source>
        <dbReference type="EMBL" id="KIM66526.1"/>
    </source>
</evidence>
<proteinExistence type="predicted"/>
<gene>
    <name evidence="1" type="ORF">SCLCIDRAFT_1211281</name>
</gene>
<dbReference type="InParanoid" id="A0A0C3EF40"/>
<accession>A0A0C3EF40</accession>
<dbReference type="EMBL" id="KN822017">
    <property type="protein sequence ID" value="KIM66526.1"/>
    <property type="molecule type" value="Genomic_DNA"/>
</dbReference>
<protein>
    <submittedName>
        <fullName evidence="1">Uncharacterized protein</fullName>
    </submittedName>
</protein>
<organism evidence="1 2">
    <name type="scientific">Scleroderma citrinum Foug A</name>
    <dbReference type="NCBI Taxonomy" id="1036808"/>
    <lineage>
        <taxon>Eukaryota</taxon>
        <taxon>Fungi</taxon>
        <taxon>Dikarya</taxon>
        <taxon>Basidiomycota</taxon>
        <taxon>Agaricomycotina</taxon>
        <taxon>Agaricomycetes</taxon>
        <taxon>Agaricomycetidae</taxon>
        <taxon>Boletales</taxon>
        <taxon>Sclerodermatineae</taxon>
        <taxon>Sclerodermataceae</taxon>
        <taxon>Scleroderma</taxon>
    </lineage>
</organism>
<keyword evidence="2" id="KW-1185">Reference proteome</keyword>
<reference evidence="1 2" key="1">
    <citation type="submission" date="2014-04" db="EMBL/GenBank/DDBJ databases">
        <authorList>
            <consortium name="DOE Joint Genome Institute"/>
            <person name="Kuo A."/>
            <person name="Kohler A."/>
            <person name="Nagy L.G."/>
            <person name="Floudas D."/>
            <person name="Copeland A."/>
            <person name="Barry K.W."/>
            <person name="Cichocki N."/>
            <person name="Veneault-Fourrey C."/>
            <person name="LaButti K."/>
            <person name="Lindquist E.A."/>
            <person name="Lipzen A."/>
            <person name="Lundell T."/>
            <person name="Morin E."/>
            <person name="Murat C."/>
            <person name="Sun H."/>
            <person name="Tunlid A."/>
            <person name="Henrissat B."/>
            <person name="Grigoriev I.V."/>
            <person name="Hibbett D.S."/>
            <person name="Martin F."/>
            <person name="Nordberg H.P."/>
            <person name="Cantor M.N."/>
            <person name="Hua S.X."/>
        </authorList>
    </citation>
    <scope>NUCLEOTIDE SEQUENCE [LARGE SCALE GENOMIC DNA]</scope>
    <source>
        <strain evidence="1 2">Foug A</strain>
    </source>
</reference>
<evidence type="ECO:0000313" key="2">
    <source>
        <dbReference type="Proteomes" id="UP000053989"/>
    </source>
</evidence>
<name>A0A0C3EF40_9AGAM</name>
<reference evidence="2" key="2">
    <citation type="submission" date="2015-01" db="EMBL/GenBank/DDBJ databases">
        <title>Evolutionary Origins and Diversification of the Mycorrhizal Mutualists.</title>
        <authorList>
            <consortium name="DOE Joint Genome Institute"/>
            <consortium name="Mycorrhizal Genomics Consortium"/>
            <person name="Kohler A."/>
            <person name="Kuo A."/>
            <person name="Nagy L.G."/>
            <person name="Floudas D."/>
            <person name="Copeland A."/>
            <person name="Barry K.W."/>
            <person name="Cichocki N."/>
            <person name="Veneault-Fourrey C."/>
            <person name="LaButti K."/>
            <person name="Lindquist E.A."/>
            <person name="Lipzen A."/>
            <person name="Lundell T."/>
            <person name="Morin E."/>
            <person name="Murat C."/>
            <person name="Riley R."/>
            <person name="Ohm R."/>
            <person name="Sun H."/>
            <person name="Tunlid A."/>
            <person name="Henrissat B."/>
            <person name="Grigoriev I.V."/>
            <person name="Hibbett D.S."/>
            <person name="Martin F."/>
        </authorList>
    </citation>
    <scope>NUCLEOTIDE SEQUENCE [LARGE SCALE GENOMIC DNA]</scope>
    <source>
        <strain evidence="2">Foug A</strain>
    </source>
</reference>